<name>A0A4Z2IIF8_9TELE</name>
<accession>A0A4Z2IIF8</accession>
<feature type="region of interest" description="Disordered" evidence="1">
    <location>
        <begin position="1"/>
        <end position="86"/>
    </location>
</feature>
<proteinExistence type="predicted"/>
<evidence type="ECO:0000313" key="2">
    <source>
        <dbReference type="EMBL" id="TNN76983.1"/>
    </source>
</evidence>
<reference evidence="2 3" key="1">
    <citation type="submission" date="2019-03" db="EMBL/GenBank/DDBJ databases">
        <title>First draft genome of Liparis tanakae, snailfish: a comprehensive survey of snailfish specific genes.</title>
        <authorList>
            <person name="Kim W."/>
            <person name="Song I."/>
            <person name="Jeong J.-H."/>
            <person name="Kim D."/>
            <person name="Kim S."/>
            <person name="Ryu S."/>
            <person name="Song J.Y."/>
            <person name="Lee S.K."/>
        </authorList>
    </citation>
    <scope>NUCLEOTIDE SEQUENCE [LARGE SCALE GENOMIC DNA]</scope>
    <source>
        <tissue evidence="2">Muscle</tissue>
    </source>
</reference>
<dbReference type="Proteomes" id="UP000314294">
    <property type="component" value="Unassembled WGS sequence"/>
</dbReference>
<feature type="compositionally biased region" description="Polar residues" evidence="1">
    <location>
        <begin position="74"/>
        <end position="86"/>
    </location>
</feature>
<dbReference type="AlphaFoldDB" id="A0A4Z2IIF8"/>
<protein>
    <submittedName>
        <fullName evidence="2">Uncharacterized protein</fullName>
    </submittedName>
</protein>
<organism evidence="2 3">
    <name type="scientific">Liparis tanakae</name>
    <name type="common">Tanaka's snailfish</name>
    <dbReference type="NCBI Taxonomy" id="230148"/>
    <lineage>
        <taxon>Eukaryota</taxon>
        <taxon>Metazoa</taxon>
        <taxon>Chordata</taxon>
        <taxon>Craniata</taxon>
        <taxon>Vertebrata</taxon>
        <taxon>Euteleostomi</taxon>
        <taxon>Actinopterygii</taxon>
        <taxon>Neopterygii</taxon>
        <taxon>Teleostei</taxon>
        <taxon>Neoteleostei</taxon>
        <taxon>Acanthomorphata</taxon>
        <taxon>Eupercaria</taxon>
        <taxon>Perciformes</taxon>
        <taxon>Cottioidei</taxon>
        <taxon>Cottales</taxon>
        <taxon>Liparidae</taxon>
        <taxon>Liparis</taxon>
    </lineage>
</organism>
<gene>
    <name evidence="2" type="ORF">EYF80_012829</name>
</gene>
<comment type="caution">
    <text evidence="2">The sequence shown here is derived from an EMBL/GenBank/DDBJ whole genome shotgun (WGS) entry which is preliminary data.</text>
</comment>
<feature type="compositionally biased region" description="Low complexity" evidence="1">
    <location>
        <begin position="27"/>
        <end position="38"/>
    </location>
</feature>
<evidence type="ECO:0000313" key="3">
    <source>
        <dbReference type="Proteomes" id="UP000314294"/>
    </source>
</evidence>
<dbReference type="EMBL" id="SRLO01000088">
    <property type="protein sequence ID" value="TNN76983.1"/>
    <property type="molecule type" value="Genomic_DNA"/>
</dbReference>
<feature type="compositionally biased region" description="Basic and acidic residues" evidence="1">
    <location>
        <begin position="39"/>
        <end position="59"/>
    </location>
</feature>
<keyword evidence="3" id="KW-1185">Reference proteome</keyword>
<evidence type="ECO:0000256" key="1">
    <source>
        <dbReference type="SAM" id="MobiDB-lite"/>
    </source>
</evidence>
<sequence length="197" mass="21174">MTLAELLLPRHVLKTGQNNCKDSDSESVSGGSKPSFRSSSRDRLTDGLDERRDALERGSRVLGQSPPKAHEEGNQPSQAGPSDSKPSSNYCLICSPNEINAWRAGRPGRLAKALTFEMRPFPASLASSSPGSYNGLSVNCLLKDGGSSAQPDCRLPREYSCLFRVEDTAGSCQELRVVSAPLLGHALLCSLRLLLTD</sequence>